<dbReference type="Proteomes" id="UP000281553">
    <property type="component" value="Unassembled WGS sequence"/>
</dbReference>
<accession>A0A3P7P7X1</accession>
<gene>
    <name evidence="1" type="ORF">DILT_LOCUS18527</name>
</gene>
<evidence type="ECO:0000313" key="2">
    <source>
        <dbReference type="Proteomes" id="UP000281553"/>
    </source>
</evidence>
<organism evidence="1 2">
    <name type="scientific">Dibothriocephalus latus</name>
    <name type="common">Fish tapeworm</name>
    <name type="synonym">Diphyllobothrium latum</name>
    <dbReference type="NCBI Taxonomy" id="60516"/>
    <lineage>
        <taxon>Eukaryota</taxon>
        <taxon>Metazoa</taxon>
        <taxon>Spiralia</taxon>
        <taxon>Lophotrochozoa</taxon>
        <taxon>Platyhelminthes</taxon>
        <taxon>Cestoda</taxon>
        <taxon>Eucestoda</taxon>
        <taxon>Diphyllobothriidea</taxon>
        <taxon>Diphyllobothriidae</taxon>
        <taxon>Dibothriocephalus</taxon>
    </lineage>
</organism>
<proteinExistence type="predicted"/>
<keyword evidence="2" id="KW-1185">Reference proteome</keyword>
<evidence type="ECO:0000313" key="1">
    <source>
        <dbReference type="EMBL" id="VDN41367.1"/>
    </source>
</evidence>
<dbReference type="EMBL" id="UYRU01101183">
    <property type="protein sequence ID" value="VDN41367.1"/>
    <property type="molecule type" value="Genomic_DNA"/>
</dbReference>
<sequence length="43" mass="4769">MDILRVLGSTPPGPVRNRFCGPIGALVGHSKFDLFPLRPRRSH</sequence>
<name>A0A3P7P7X1_DIBLA</name>
<protein>
    <submittedName>
        <fullName evidence="1">Uncharacterized protein</fullName>
    </submittedName>
</protein>
<dbReference type="AlphaFoldDB" id="A0A3P7P7X1"/>
<reference evidence="1 2" key="1">
    <citation type="submission" date="2018-11" db="EMBL/GenBank/DDBJ databases">
        <authorList>
            <consortium name="Pathogen Informatics"/>
        </authorList>
    </citation>
    <scope>NUCLEOTIDE SEQUENCE [LARGE SCALE GENOMIC DNA]</scope>
</reference>